<protein>
    <submittedName>
        <fullName evidence="1">Uncharacterized protein</fullName>
    </submittedName>
</protein>
<evidence type="ECO:0000313" key="2">
    <source>
        <dbReference type="Proteomes" id="UP000182649"/>
    </source>
</evidence>
<dbReference type="AlphaFoldDB" id="A0A1I7F3V8"/>
<dbReference type="EMBL" id="FPBZ01000001">
    <property type="protein sequence ID" value="SFU30881.1"/>
    <property type="molecule type" value="Genomic_DNA"/>
</dbReference>
<proteinExistence type="predicted"/>
<evidence type="ECO:0000313" key="1">
    <source>
        <dbReference type="EMBL" id="SFU30881.1"/>
    </source>
</evidence>
<gene>
    <name evidence="1" type="ORF">SAMN05216417_101109</name>
</gene>
<name>A0A1I7F3V8_9PROT</name>
<accession>A0A1I7F3V8</accession>
<sequence>MVFLALSNPSERGWKMNYITNVKSNGAGHGNLGNLVGTNTLVFYRRKIPRMKLFKPSG</sequence>
<reference evidence="1 2" key="1">
    <citation type="submission" date="2016-10" db="EMBL/GenBank/DDBJ databases">
        <authorList>
            <person name="de Groot N.N."/>
        </authorList>
    </citation>
    <scope>NUCLEOTIDE SEQUENCE [LARGE SCALE GENOMIC DNA]</scope>
    <source>
        <strain evidence="1 2">Nl14</strain>
    </source>
</reference>
<dbReference type="Proteomes" id="UP000182649">
    <property type="component" value="Unassembled WGS sequence"/>
</dbReference>
<organism evidence="1 2">
    <name type="scientific">Nitrosospira multiformis</name>
    <dbReference type="NCBI Taxonomy" id="1231"/>
    <lineage>
        <taxon>Bacteria</taxon>
        <taxon>Pseudomonadati</taxon>
        <taxon>Pseudomonadota</taxon>
        <taxon>Betaproteobacteria</taxon>
        <taxon>Nitrosomonadales</taxon>
        <taxon>Nitrosomonadaceae</taxon>
        <taxon>Nitrosospira</taxon>
    </lineage>
</organism>